<reference evidence="6" key="3">
    <citation type="submission" date="2020-09" db="EMBL/GenBank/DDBJ databases">
        <authorList>
            <person name="Sun Q."/>
            <person name="Ohkuma M."/>
        </authorList>
    </citation>
    <scope>NUCLEOTIDE SEQUENCE</scope>
    <source>
        <strain evidence="6">JCM 4136</strain>
    </source>
</reference>
<dbReference type="InterPro" id="IPR036779">
    <property type="entry name" value="LysM_dom_sf"/>
</dbReference>
<dbReference type="PANTHER" id="PTHR34700:SF4">
    <property type="entry name" value="PHAGE-LIKE ELEMENT PBSX PROTEIN XKDP"/>
    <property type="match status" value="1"/>
</dbReference>
<feature type="compositionally biased region" description="Basic and acidic residues" evidence="3">
    <location>
        <begin position="263"/>
        <end position="280"/>
    </location>
</feature>
<dbReference type="CDD" id="cd13925">
    <property type="entry name" value="RPF"/>
    <property type="match status" value="1"/>
</dbReference>
<dbReference type="SUPFAM" id="SSF53955">
    <property type="entry name" value="Lysozyme-like"/>
    <property type="match status" value="1"/>
</dbReference>
<feature type="region of interest" description="Disordered" evidence="3">
    <location>
        <begin position="124"/>
        <end position="292"/>
    </location>
</feature>
<feature type="compositionally biased region" description="Low complexity" evidence="3">
    <location>
        <begin position="136"/>
        <end position="153"/>
    </location>
</feature>
<gene>
    <name evidence="6" type="ORF">GCM10010227_26930</name>
    <name evidence="5" type="ORF">Sgou_31690</name>
</gene>
<name>A0A8H9HN20_9ACTN</name>
<keyword evidence="7" id="KW-1185">Reference proteome</keyword>
<evidence type="ECO:0000313" key="6">
    <source>
        <dbReference type="EMBL" id="GGU71306.1"/>
    </source>
</evidence>
<dbReference type="InterPro" id="IPR052196">
    <property type="entry name" value="Bact_Kbp"/>
</dbReference>
<dbReference type="EMBL" id="BLLO01000017">
    <property type="protein sequence ID" value="GFH78499.1"/>
    <property type="molecule type" value="Genomic_DNA"/>
</dbReference>
<dbReference type="SMART" id="SM00257">
    <property type="entry name" value="LysM"/>
    <property type="match status" value="1"/>
</dbReference>
<dbReference type="Gene3D" id="3.10.350.10">
    <property type="entry name" value="LysM domain"/>
    <property type="match status" value="1"/>
</dbReference>
<dbReference type="PANTHER" id="PTHR34700">
    <property type="entry name" value="POTASSIUM BINDING PROTEIN KBP"/>
    <property type="match status" value="1"/>
</dbReference>
<proteinExistence type="inferred from homology"/>
<evidence type="ECO:0000313" key="5">
    <source>
        <dbReference type="EMBL" id="GFH78499.1"/>
    </source>
</evidence>
<dbReference type="GO" id="GO:0016787">
    <property type="term" value="F:hydrolase activity"/>
    <property type="evidence" value="ECO:0007669"/>
    <property type="project" value="UniProtKB-KW"/>
</dbReference>
<feature type="compositionally biased region" description="Basic and acidic residues" evidence="3">
    <location>
        <begin position="157"/>
        <end position="189"/>
    </location>
</feature>
<evidence type="ECO:0000313" key="7">
    <source>
        <dbReference type="Proteomes" id="UP000480804"/>
    </source>
</evidence>
<dbReference type="Pfam" id="PF01476">
    <property type="entry name" value="LysM"/>
    <property type="match status" value="1"/>
</dbReference>
<keyword evidence="2" id="KW-0378">Hydrolase</keyword>
<organism evidence="6 8">
    <name type="scientific">Streptomyces gougerotii</name>
    <dbReference type="NCBI Taxonomy" id="53448"/>
    <lineage>
        <taxon>Bacteria</taxon>
        <taxon>Bacillati</taxon>
        <taxon>Actinomycetota</taxon>
        <taxon>Actinomycetes</taxon>
        <taxon>Kitasatosporales</taxon>
        <taxon>Streptomycetaceae</taxon>
        <taxon>Streptomyces</taxon>
        <taxon>Streptomyces diastaticus group</taxon>
    </lineage>
</organism>
<evidence type="ECO:0000313" key="8">
    <source>
        <dbReference type="Proteomes" id="UP000660975"/>
    </source>
</evidence>
<feature type="compositionally biased region" description="Low complexity" evidence="3">
    <location>
        <begin position="229"/>
        <end position="240"/>
    </location>
</feature>
<dbReference type="RefSeq" id="WP_189400302.1">
    <property type="nucleotide sequence ID" value="NZ_BLLO01000017.1"/>
</dbReference>
<dbReference type="InterPro" id="IPR018392">
    <property type="entry name" value="LysM"/>
</dbReference>
<dbReference type="InterPro" id="IPR010618">
    <property type="entry name" value="RPF"/>
</dbReference>
<evidence type="ECO:0000256" key="1">
    <source>
        <dbReference type="ARBA" id="ARBA00010830"/>
    </source>
</evidence>
<dbReference type="InterPro" id="IPR023346">
    <property type="entry name" value="Lysozyme-like_dom_sf"/>
</dbReference>
<evidence type="ECO:0000259" key="4">
    <source>
        <dbReference type="PROSITE" id="PS51782"/>
    </source>
</evidence>
<reference evidence="5 7" key="2">
    <citation type="submission" date="2020-02" db="EMBL/GenBank/DDBJ databases">
        <title>Whole genome shotgun sequence of Streptomyces gougerotii NBRC 13043.</title>
        <authorList>
            <person name="Ichikawa N."/>
            <person name="Komaki H."/>
            <person name="Tamura T."/>
        </authorList>
    </citation>
    <scope>NUCLEOTIDE SEQUENCE [LARGE SCALE GENOMIC DNA]</scope>
    <source>
        <strain evidence="5 7">NBRC 13043</strain>
    </source>
</reference>
<dbReference type="Gene3D" id="1.10.530.10">
    <property type="match status" value="1"/>
</dbReference>
<feature type="region of interest" description="Disordered" evidence="3">
    <location>
        <begin position="319"/>
        <end position="347"/>
    </location>
</feature>
<dbReference type="Proteomes" id="UP000480804">
    <property type="component" value="Unassembled WGS sequence"/>
</dbReference>
<dbReference type="EMBL" id="BMSC01000006">
    <property type="protein sequence ID" value="GGU71306.1"/>
    <property type="molecule type" value="Genomic_DNA"/>
</dbReference>
<reference evidence="6" key="1">
    <citation type="journal article" date="2014" name="Int. J. Syst. Evol. Microbiol.">
        <title>Complete genome sequence of Corynebacterium casei LMG S-19264T (=DSM 44701T), isolated from a smear-ripened cheese.</title>
        <authorList>
            <consortium name="US DOE Joint Genome Institute (JGI-PGF)"/>
            <person name="Walter F."/>
            <person name="Albersmeier A."/>
            <person name="Kalinowski J."/>
            <person name="Ruckert C."/>
        </authorList>
    </citation>
    <scope>NUCLEOTIDE SEQUENCE</scope>
    <source>
        <strain evidence="6">JCM 4136</strain>
    </source>
</reference>
<comment type="caution">
    <text evidence="6">The sequence shown here is derived from an EMBL/GenBank/DDBJ whole genome shotgun (WGS) entry which is preliminary data.</text>
</comment>
<dbReference type="Proteomes" id="UP000660975">
    <property type="component" value="Unassembled WGS sequence"/>
</dbReference>
<accession>A0A8H9HN20</accession>
<dbReference type="PROSITE" id="PS51782">
    <property type="entry name" value="LYSM"/>
    <property type="match status" value="1"/>
</dbReference>
<protein>
    <submittedName>
        <fullName evidence="6">Peptidoglycan-binding protein LysM</fullName>
    </submittedName>
</protein>
<comment type="similarity">
    <text evidence="1">Belongs to the transglycosylase family. Rpf subfamily.</text>
</comment>
<dbReference type="Pfam" id="PF06737">
    <property type="entry name" value="Transglycosylas"/>
    <property type="match status" value="1"/>
</dbReference>
<evidence type="ECO:0000256" key="3">
    <source>
        <dbReference type="SAM" id="MobiDB-lite"/>
    </source>
</evidence>
<sequence>MLSGNGRHRRPRQAPAFVVAAGVTGSAIAIPLLGAGTASAADTATWDRLAECESGGAWSTNAGNGYYGGLQITQDLWERHGGLSYAPSADLASRSQQIVVAERVLDAEGTAAWATCAPAIGLQQGGESADVNPGVPSDSGTPSASPSPTAPTGEGQGEGKGKGGDGEKGDKGDKGPDADKKGKGDKGGEGDEGDEVSPSPSAEPTSIPDGSGGATPGEDASEGRGGLPGTPSGTPSAAPGGEREGSGGGRHRGGGAVESGSGEGRDGSGRHASRGDRGDAPDTSGSYTVKEGDSLSVIAWLNEVDGGWPALYEANKDAVGADPDHILPGQALDLGTGQDAEKDRIGR</sequence>
<dbReference type="AlphaFoldDB" id="A0A8H9HN20"/>
<dbReference type="CDD" id="cd00118">
    <property type="entry name" value="LysM"/>
    <property type="match status" value="1"/>
</dbReference>
<evidence type="ECO:0000256" key="2">
    <source>
        <dbReference type="ARBA" id="ARBA00022801"/>
    </source>
</evidence>
<feature type="domain" description="LysM" evidence="4">
    <location>
        <begin position="285"/>
        <end position="334"/>
    </location>
</feature>